<dbReference type="Proteomes" id="UP001347796">
    <property type="component" value="Unassembled WGS sequence"/>
</dbReference>
<dbReference type="AlphaFoldDB" id="A0AAN8K3I4"/>
<protein>
    <submittedName>
        <fullName evidence="1">Uncharacterized protein</fullName>
    </submittedName>
</protein>
<sequence length="128" mass="14365">MTPTQQAAYTAALIGEIGGDTNQVYTSYAFTDKHRRLANITTATSARQSWDDPPYLSLHWDSKLLEKLNDKYSLEERLTVAVGTQDEVKLLAVPKYQPGTDENTGEIIMRKTAELVKLWNCGKSIINM</sequence>
<accession>A0AAN8K3I4</accession>
<dbReference type="EMBL" id="JAZGQO010000006">
    <property type="protein sequence ID" value="KAK6185088.1"/>
    <property type="molecule type" value="Genomic_DNA"/>
</dbReference>
<name>A0AAN8K3I4_PATCE</name>
<evidence type="ECO:0000313" key="2">
    <source>
        <dbReference type="Proteomes" id="UP001347796"/>
    </source>
</evidence>
<keyword evidence="2" id="KW-1185">Reference proteome</keyword>
<reference evidence="1 2" key="1">
    <citation type="submission" date="2024-01" db="EMBL/GenBank/DDBJ databases">
        <title>The genome of the rayed Mediterranean limpet Patella caerulea (Linnaeus, 1758).</title>
        <authorList>
            <person name="Anh-Thu Weber A."/>
            <person name="Halstead-Nussloch G."/>
        </authorList>
    </citation>
    <scope>NUCLEOTIDE SEQUENCE [LARGE SCALE GENOMIC DNA]</scope>
    <source>
        <strain evidence="1">AATW-2023a</strain>
        <tissue evidence="1">Whole specimen</tissue>
    </source>
</reference>
<evidence type="ECO:0000313" key="1">
    <source>
        <dbReference type="EMBL" id="KAK6185088.1"/>
    </source>
</evidence>
<proteinExistence type="predicted"/>
<organism evidence="1 2">
    <name type="scientific">Patella caerulea</name>
    <name type="common">Rayed Mediterranean limpet</name>
    <dbReference type="NCBI Taxonomy" id="87958"/>
    <lineage>
        <taxon>Eukaryota</taxon>
        <taxon>Metazoa</taxon>
        <taxon>Spiralia</taxon>
        <taxon>Lophotrochozoa</taxon>
        <taxon>Mollusca</taxon>
        <taxon>Gastropoda</taxon>
        <taxon>Patellogastropoda</taxon>
        <taxon>Patelloidea</taxon>
        <taxon>Patellidae</taxon>
        <taxon>Patella</taxon>
    </lineage>
</organism>
<comment type="caution">
    <text evidence="1">The sequence shown here is derived from an EMBL/GenBank/DDBJ whole genome shotgun (WGS) entry which is preliminary data.</text>
</comment>
<gene>
    <name evidence="1" type="ORF">SNE40_007402</name>
</gene>